<comment type="similarity">
    <text evidence="2">Belongs to the SHI protein family.</text>
</comment>
<name>A0AAP0NJC8_9MAGN</name>
<gene>
    <name evidence="9" type="ORF">Sjap_016999</name>
</gene>
<keyword evidence="10" id="KW-1185">Reference proteome</keyword>
<sequence length="205" mass="23389">MAGFSLGGSSINNNNNQYPPSEDSSALFAYRSNEEISGYPNNKGFEIWHPQPQHYYYQHQAIATEEQLGIMYPCRRRGGSSSSDHEFLGVNNNMLVMRSSSQGGVSCQDCGNQAKKDCLHMRCRTCCKSRNLPCQTHVKSTWVPASRRRERLQQQQQHNNNNNNNNKKKQNTTNNMRSSRLLLQIILKGQERFSLATPQEDFLGK</sequence>
<keyword evidence="7" id="KW-0539">Nucleus</keyword>
<dbReference type="PANTHER" id="PTHR31604:SF4">
    <property type="entry name" value="PROTEIN SHORT INTERNODES"/>
    <property type="match status" value="1"/>
</dbReference>
<dbReference type="InterPro" id="IPR006510">
    <property type="entry name" value="Znf_LRP1"/>
</dbReference>
<accession>A0AAP0NJC8</accession>
<keyword evidence="5" id="KW-0238">DNA-binding</keyword>
<evidence type="ECO:0000256" key="2">
    <source>
        <dbReference type="ARBA" id="ARBA00006911"/>
    </source>
</evidence>
<comment type="caution">
    <text evidence="9">The sequence shown here is derived from an EMBL/GenBank/DDBJ whole genome shotgun (WGS) entry which is preliminary data.</text>
</comment>
<dbReference type="InterPro" id="IPR007818">
    <property type="entry name" value="SHI"/>
</dbReference>
<proteinExistence type="inferred from homology"/>
<keyword evidence="6" id="KW-0010">Activator</keyword>
<dbReference type="GO" id="GO:0003700">
    <property type="term" value="F:DNA-binding transcription factor activity"/>
    <property type="evidence" value="ECO:0007669"/>
    <property type="project" value="InterPro"/>
</dbReference>
<dbReference type="AlphaFoldDB" id="A0AAP0NJC8"/>
<dbReference type="EMBL" id="JBBNAE010000007">
    <property type="protein sequence ID" value="KAK9108939.1"/>
    <property type="molecule type" value="Genomic_DNA"/>
</dbReference>
<reference evidence="9 10" key="1">
    <citation type="submission" date="2024-01" db="EMBL/GenBank/DDBJ databases">
        <title>Genome assemblies of Stephania.</title>
        <authorList>
            <person name="Yang L."/>
        </authorList>
    </citation>
    <scope>NUCLEOTIDE SEQUENCE [LARGE SCALE GENOMIC DNA]</scope>
    <source>
        <strain evidence="9">QJT</strain>
        <tissue evidence="9">Leaf</tissue>
    </source>
</reference>
<keyword evidence="4" id="KW-0862">Zinc</keyword>
<evidence type="ECO:0000256" key="5">
    <source>
        <dbReference type="ARBA" id="ARBA00023125"/>
    </source>
</evidence>
<protein>
    <submittedName>
        <fullName evidence="9">Uncharacterized protein</fullName>
    </submittedName>
</protein>
<dbReference type="NCBIfam" id="TIGR01623">
    <property type="entry name" value="put_zinc_LRP1"/>
    <property type="match status" value="1"/>
</dbReference>
<feature type="compositionally biased region" description="Low complexity" evidence="8">
    <location>
        <begin position="153"/>
        <end position="175"/>
    </location>
</feature>
<comment type="subcellular location">
    <subcellularLocation>
        <location evidence="1">Nucleus</location>
    </subcellularLocation>
</comment>
<evidence type="ECO:0000256" key="8">
    <source>
        <dbReference type="SAM" id="MobiDB-lite"/>
    </source>
</evidence>
<dbReference type="GO" id="GO:0045893">
    <property type="term" value="P:positive regulation of DNA-templated transcription"/>
    <property type="evidence" value="ECO:0007669"/>
    <property type="project" value="TreeGrafter"/>
</dbReference>
<dbReference type="GO" id="GO:0003677">
    <property type="term" value="F:DNA binding"/>
    <property type="evidence" value="ECO:0007669"/>
    <property type="project" value="UniProtKB-KW"/>
</dbReference>
<dbReference type="Pfam" id="PF05142">
    <property type="entry name" value="DUF702"/>
    <property type="match status" value="1"/>
</dbReference>
<evidence type="ECO:0000313" key="10">
    <source>
        <dbReference type="Proteomes" id="UP001417504"/>
    </source>
</evidence>
<evidence type="ECO:0000256" key="4">
    <source>
        <dbReference type="ARBA" id="ARBA00022833"/>
    </source>
</evidence>
<dbReference type="Proteomes" id="UP001417504">
    <property type="component" value="Unassembled WGS sequence"/>
</dbReference>
<feature type="region of interest" description="Disordered" evidence="8">
    <location>
        <begin position="1"/>
        <end position="24"/>
    </location>
</feature>
<feature type="region of interest" description="Disordered" evidence="8">
    <location>
        <begin position="144"/>
        <end position="177"/>
    </location>
</feature>
<evidence type="ECO:0000256" key="3">
    <source>
        <dbReference type="ARBA" id="ARBA00022723"/>
    </source>
</evidence>
<feature type="compositionally biased region" description="Polar residues" evidence="8">
    <location>
        <begin position="7"/>
        <end position="24"/>
    </location>
</feature>
<keyword evidence="3" id="KW-0479">Metal-binding</keyword>
<dbReference type="PANTHER" id="PTHR31604">
    <property type="entry name" value="PROTEIN LATERAL ROOT PRIMORDIUM 1"/>
    <property type="match status" value="1"/>
</dbReference>
<evidence type="ECO:0000256" key="1">
    <source>
        <dbReference type="ARBA" id="ARBA00004123"/>
    </source>
</evidence>
<evidence type="ECO:0000256" key="6">
    <source>
        <dbReference type="ARBA" id="ARBA00023159"/>
    </source>
</evidence>
<evidence type="ECO:0000313" key="9">
    <source>
        <dbReference type="EMBL" id="KAK9108939.1"/>
    </source>
</evidence>
<dbReference type="GO" id="GO:0046872">
    <property type="term" value="F:metal ion binding"/>
    <property type="evidence" value="ECO:0007669"/>
    <property type="project" value="UniProtKB-KW"/>
</dbReference>
<organism evidence="9 10">
    <name type="scientific">Stephania japonica</name>
    <dbReference type="NCBI Taxonomy" id="461633"/>
    <lineage>
        <taxon>Eukaryota</taxon>
        <taxon>Viridiplantae</taxon>
        <taxon>Streptophyta</taxon>
        <taxon>Embryophyta</taxon>
        <taxon>Tracheophyta</taxon>
        <taxon>Spermatophyta</taxon>
        <taxon>Magnoliopsida</taxon>
        <taxon>Ranunculales</taxon>
        <taxon>Menispermaceae</taxon>
        <taxon>Menispermoideae</taxon>
        <taxon>Cissampelideae</taxon>
        <taxon>Stephania</taxon>
    </lineage>
</organism>
<dbReference type="GO" id="GO:0005634">
    <property type="term" value="C:nucleus"/>
    <property type="evidence" value="ECO:0007669"/>
    <property type="project" value="UniProtKB-SubCell"/>
</dbReference>
<evidence type="ECO:0000256" key="7">
    <source>
        <dbReference type="ARBA" id="ARBA00023242"/>
    </source>
</evidence>